<comment type="caution">
    <text evidence="10">The sequence shown here is derived from an EMBL/GenBank/DDBJ whole genome shotgun (WGS) entry which is preliminary data.</text>
</comment>
<keyword evidence="6 8" id="KW-1133">Transmembrane helix</keyword>
<evidence type="ECO:0000256" key="3">
    <source>
        <dbReference type="ARBA" id="ARBA00011489"/>
    </source>
</evidence>
<keyword evidence="11" id="KW-1185">Reference proteome</keyword>
<evidence type="ECO:0000256" key="8">
    <source>
        <dbReference type="RuleBase" id="RU361233"/>
    </source>
</evidence>
<gene>
    <name evidence="10" type="ORF">SASPL_137502</name>
</gene>
<name>A0A8X8ZD89_SALSN</name>
<evidence type="ECO:0000256" key="6">
    <source>
        <dbReference type="ARBA" id="ARBA00022989"/>
    </source>
</evidence>
<dbReference type="Proteomes" id="UP000298416">
    <property type="component" value="Unassembled WGS sequence"/>
</dbReference>
<sequence length="172" mass="18790">MSRKKGLYFAELALRVLVIAFSVAGAVTMLTSNETVSLFGITVNATYTYSSSFRYKVVADSVTCGLTLLSVFTVISLNRPKSNPQNYFYLLLHDMVSLVVLVSGCSAATAIGFVGRFGQSETGWIPICDQVERFCDKVMASIVISFVAVICLFLQTLMSAYKLKSQSFSDPI</sequence>
<evidence type="ECO:0000256" key="7">
    <source>
        <dbReference type="ARBA" id="ARBA00023136"/>
    </source>
</evidence>
<feature type="transmembrane region" description="Helical" evidence="8">
    <location>
        <begin position="87"/>
        <end position="118"/>
    </location>
</feature>
<reference evidence="10" key="2">
    <citation type="submission" date="2020-08" db="EMBL/GenBank/DDBJ databases">
        <title>Plant Genome Project.</title>
        <authorList>
            <person name="Zhang R.-G."/>
        </authorList>
    </citation>
    <scope>NUCLEOTIDE SEQUENCE</scope>
    <source>
        <strain evidence="10">Huo1</strain>
        <tissue evidence="10">Leaf</tissue>
    </source>
</reference>
<keyword evidence="7 8" id="KW-0472">Membrane</keyword>
<dbReference type="GO" id="GO:0005886">
    <property type="term" value="C:plasma membrane"/>
    <property type="evidence" value="ECO:0007669"/>
    <property type="project" value="UniProtKB-SubCell"/>
</dbReference>
<dbReference type="PANTHER" id="PTHR36488:SF8">
    <property type="entry name" value="CASP-LIKE PROTEIN 1U1"/>
    <property type="match status" value="1"/>
</dbReference>
<evidence type="ECO:0000259" key="9">
    <source>
        <dbReference type="Pfam" id="PF04535"/>
    </source>
</evidence>
<dbReference type="PANTHER" id="PTHR36488">
    <property type="entry name" value="CASP-LIKE PROTEIN 1U1"/>
    <property type="match status" value="1"/>
</dbReference>
<feature type="transmembrane region" description="Helical" evidence="8">
    <location>
        <begin position="12"/>
        <end position="33"/>
    </location>
</feature>
<keyword evidence="4 8" id="KW-1003">Cell membrane</keyword>
<evidence type="ECO:0000256" key="1">
    <source>
        <dbReference type="ARBA" id="ARBA00004651"/>
    </source>
</evidence>
<dbReference type="InterPro" id="IPR006459">
    <property type="entry name" value="CASP/CASPL"/>
</dbReference>
<evidence type="ECO:0000256" key="4">
    <source>
        <dbReference type="ARBA" id="ARBA00022475"/>
    </source>
</evidence>
<evidence type="ECO:0000313" key="10">
    <source>
        <dbReference type="EMBL" id="KAG6400661.1"/>
    </source>
</evidence>
<proteinExistence type="inferred from homology"/>
<accession>A0A8X8ZD89</accession>
<comment type="subunit">
    <text evidence="3 8">Homodimer and heterodimers.</text>
</comment>
<dbReference type="Pfam" id="PF04535">
    <property type="entry name" value="CASP_dom"/>
    <property type="match status" value="1"/>
</dbReference>
<dbReference type="NCBIfam" id="TIGR01569">
    <property type="entry name" value="A_tha_TIGR01569"/>
    <property type="match status" value="1"/>
</dbReference>
<evidence type="ECO:0000256" key="2">
    <source>
        <dbReference type="ARBA" id="ARBA00007651"/>
    </source>
</evidence>
<comment type="caution">
    <text evidence="8">Lacks conserved residue(s) required for the propagation of feature annotation.</text>
</comment>
<organism evidence="10">
    <name type="scientific">Salvia splendens</name>
    <name type="common">Scarlet sage</name>
    <dbReference type="NCBI Taxonomy" id="180675"/>
    <lineage>
        <taxon>Eukaryota</taxon>
        <taxon>Viridiplantae</taxon>
        <taxon>Streptophyta</taxon>
        <taxon>Embryophyta</taxon>
        <taxon>Tracheophyta</taxon>
        <taxon>Spermatophyta</taxon>
        <taxon>Magnoliopsida</taxon>
        <taxon>eudicotyledons</taxon>
        <taxon>Gunneridae</taxon>
        <taxon>Pentapetalae</taxon>
        <taxon>asterids</taxon>
        <taxon>lamiids</taxon>
        <taxon>Lamiales</taxon>
        <taxon>Lamiaceae</taxon>
        <taxon>Nepetoideae</taxon>
        <taxon>Mentheae</taxon>
        <taxon>Salviinae</taxon>
        <taxon>Salvia</taxon>
        <taxon>Salvia subgen. Calosphace</taxon>
        <taxon>core Calosphace</taxon>
    </lineage>
</organism>
<dbReference type="InterPro" id="IPR044173">
    <property type="entry name" value="CASPL"/>
</dbReference>
<reference evidence="10" key="1">
    <citation type="submission" date="2018-01" db="EMBL/GenBank/DDBJ databases">
        <authorList>
            <person name="Mao J.F."/>
        </authorList>
    </citation>
    <scope>NUCLEOTIDE SEQUENCE</scope>
    <source>
        <strain evidence="10">Huo1</strain>
        <tissue evidence="10">Leaf</tissue>
    </source>
</reference>
<comment type="subcellular location">
    <subcellularLocation>
        <location evidence="1 8">Cell membrane</location>
        <topology evidence="1 8">Multi-pass membrane protein</topology>
    </subcellularLocation>
</comment>
<keyword evidence="5 8" id="KW-0812">Transmembrane</keyword>
<dbReference type="AlphaFoldDB" id="A0A8X8ZD89"/>
<evidence type="ECO:0000256" key="5">
    <source>
        <dbReference type="ARBA" id="ARBA00022692"/>
    </source>
</evidence>
<feature type="domain" description="Casparian strip membrane protein" evidence="9">
    <location>
        <begin position="6"/>
        <end position="151"/>
    </location>
</feature>
<dbReference type="EMBL" id="PNBA02000014">
    <property type="protein sequence ID" value="KAG6400661.1"/>
    <property type="molecule type" value="Genomic_DNA"/>
</dbReference>
<dbReference type="InterPro" id="IPR006702">
    <property type="entry name" value="CASP_dom"/>
</dbReference>
<feature type="transmembrane region" description="Helical" evidence="8">
    <location>
        <begin position="138"/>
        <end position="158"/>
    </location>
</feature>
<evidence type="ECO:0000313" key="11">
    <source>
        <dbReference type="Proteomes" id="UP000298416"/>
    </source>
</evidence>
<comment type="similarity">
    <text evidence="2 8">Belongs to the Casparian strip membrane proteins (CASP) family.</text>
</comment>
<protein>
    <recommendedName>
        <fullName evidence="8">CASP-like protein</fullName>
    </recommendedName>
</protein>
<dbReference type="OrthoDB" id="992805at2759"/>